<dbReference type="InterPro" id="IPR021295">
    <property type="entry name" value="DUF2867"/>
</dbReference>
<dbReference type="GO" id="GO:0004029">
    <property type="term" value="F:aldehyde dehydrogenase (NAD+) activity"/>
    <property type="evidence" value="ECO:0007669"/>
    <property type="project" value="TreeGrafter"/>
</dbReference>
<dbReference type="PANTHER" id="PTHR48079">
    <property type="entry name" value="PROTEIN YEEZ"/>
    <property type="match status" value="1"/>
</dbReference>
<dbReference type="PANTHER" id="PTHR48079:SF6">
    <property type="entry name" value="NAD(P)-BINDING DOMAIN-CONTAINING PROTEIN-RELATED"/>
    <property type="match status" value="1"/>
</dbReference>
<dbReference type="SUPFAM" id="SSF51735">
    <property type="entry name" value="NAD(P)-binding Rossmann-fold domains"/>
    <property type="match status" value="1"/>
</dbReference>
<dbReference type="EMBL" id="CP010311">
    <property type="protein sequence ID" value="AJF05988.1"/>
    <property type="molecule type" value="Genomic_DNA"/>
</dbReference>
<evidence type="ECO:0000259" key="1">
    <source>
        <dbReference type="Pfam" id="PF13460"/>
    </source>
</evidence>
<gene>
    <name evidence="2" type="ORF">GSUB_04635</name>
</gene>
<sequence length="495" mass="54469">MGVAKSDCAPVLVTGATGYIGGRLVPRLLEKGLHVRVAVRTPSKLRGRSWAGNERLEVVQADVFDLESLQKAAQGCRAAYYLVHSMNPQAKDFAQADRIAAGNMAKAAADAELAQIIYLSGLGDEDSNLSPHLRSRAEVARVLREGPVPVTVLRAAMIIGSGSASFEILRYLVDRLPVMVTPRWVDTPCQPIAVRNVLNYLVGCLEIPEASGETFDIGQPEIVTYRRLMEIYAEEAGLRRRWVIPVPVLTPRLSSYWIHLVTPVPASIARPLAEGLRNEVVCRDHRIRDLIPQELLDCRTAIRLALENSQRCMESRWTDAGQTPPVEWALEHDPQWAGGTVFEDQRRISVQASPEQVWRATLHSEASSGWLWRLRGFADRLVGGIGSGRGGPTVDEVRPGDVIDFWRVVDAEPPSRLFLLAEMKLPGAATMEYAVRDAGQGKTEVRQILRFMPRGLAGILYWYLVAPLHGAAFGGKIKAIAEQAQKNAIQGDSAS</sequence>
<dbReference type="STRING" id="483547.GSUB_04635"/>
<dbReference type="Pfam" id="PF11066">
    <property type="entry name" value="DUF2867"/>
    <property type="match status" value="1"/>
</dbReference>
<dbReference type="CDD" id="cd05245">
    <property type="entry name" value="SDR_a2"/>
    <property type="match status" value="1"/>
</dbReference>
<dbReference type="CDD" id="cd07812">
    <property type="entry name" value="SRPBCC"/>
    <property type="match status" value="1"/>
</dbReference>
<evidence type="ECO:0000313" key="3">
    <source>
        <dbReference type="Proteomes" id="UP000035036"/>
    </source>
</evidence>
<dbReference type="SUPFAM" id="SSF55961">
    <property type="entry name" value="Bet v1-like"/>
    <property type="match status" value="1"/>
</dbReference>
<protein>
    <submittedName>
        <fullName evidence="2">Epimerase</fullName>
    </submittedName>
</protein>
<dbReference type="KEGG" id="gsb:GSUB_04635"/>
<dbReference type="InterPro" id="IPR023393">
    <property type="entry name" value="START-like_dom_sf"/>
</dbReference>
<proteinExistence type="predicted"/>
<dbReference type="AlphaFoldDB" id="A0A0B5FFA1"/>
<dbReference type="Proteomes" id="UP000035036">
    <property type="component" value="Chromosome"/>
</dbReference>
<organism evidence="2 3">
    <name type="scientific">Geoalkalibacter subterraneus</name>
    <dbReference type="NCBI Taxonomy" id="483547"/>
    <lineage>
        <taxon>Bacteria</taxon>
        <taxon>Pseudomonadati</taxon>
        <taxon>Thermodesulfobacteriota</taxon>
        <taxon>Desulfuromonadia</taxon>
        <taxon>Desulfuromonadales</taxon>
        <taxon>Geoalkalibacteraceae</taxon>
        <taxon>Geoalkalibacter</taxon>
    </lineage>
</organism>
<dbReference type="GO" id="GO:0005737">
    <property type="term" value="C:cytoplasm"/>
    <property type="evidence" value="ECO:0007669"/>
    <property type="project" value="TreeGrafter"/>
</dbReference>
<dbReference type="Gene3D" id="3.40.50.720">
    <property type="entry name" value="NAD(P)-binding Rossmann-like Domain"/>
    <property type="match status" value="1"/>
</dbReference>
<name>A0A0B5FFA1_9BACT</name>
<accession>A0A0B5FFA1</accession>
<dbReference type="InterPro" id="IPR016040">
    <property type="entry name" value="NAD(P)-bd_dom"/>
</dbReference>
<dbReference type="Gene3D" id="3.30.530.20">
    <property type="match status" value="1"/>
</dbReference>
<dbReference type="InterPro" id="IPR036291">
    <property type="entry name" value="NAD(P)-bd_dom_sf"/>
</dbReference>
<dbReference type="OrthoDB" id="9774199at2"/>
<evidence type="ECO:0000313" key="2">
    <source>
        <dbReference type="EMBL" id="AJF05988.1"/>
    </source>
</evidence>
<dbReference type="InterPro" id="IPR051783">
    <property type="entry name" value="NAD(P)-dependent_oxidoreduct"/>
</dbReference>
<dbReference type="Pfam" id="PF13460">
    <property type="entry name" value="NAD_binding_10"/>
    <property type="match status" value="1"/>
</dbReference>
<feature type="domain" description="NAD(P)-binding" evidence="1">
    <location>
        <begin position="15"/>
        <end position="158"/>
    </location>
</feature>
<reference evidence="2 3" key="1">
    <citation type="journal article" date="2015" name="Genome Announc.">
        <title>Genomes of Geoalkalibacter ferrihydriticus Z-0531T and Geoalkalibacter subterraneus Red1T, Two Haloalkaliphilic Metal-Reducing Deltaproteobacteria.</title>
        <authorList>
            <person name="Badalamenti J.P."/>
            <person name="Krajmalnik-Brown R."/>
            <person name="Torres C.I."/>
            <person name="Bond D.R."/>
        </authorList>
    </citation>
    <scope>NUCLEOTIDE SEQUENCE [LARGE SCALE GENOMIC DNA]</scope>
    <source>
        <strain evidence="2 3">Red1</strain>
    </source>
</reference>
<dbReference type="HOGENOM" id="CLU_007383_6_11_7"/>
<keyword evidence="3" id="KW-1185">Reference proteome</keyword>
<dbReference type="RefSeq" id="WP_040199429.1">
    <property type="nucleotide sequence ID" value="NZ_CP010311.1"/>
</dbReference>